<accession>A0A388KQ92</accession>
<dbReference type="OrthoDB" id="431068at2759"/>
<dbReference type="InterPro" id="IPR035979">
    <property type="entry name" value="RBD_domain_sf"/>
</dbReference>
<comment type="caution">
    <text evidence="6">The sequence shown here is derived from an EMBL/GenBank/DDBJ whole genome shotgun (WGS) entry which is preliminary data.</text>
</comment>
<dbReference type="Gene3D" id="3.30.70.330">
    <property type="match status" value="2"/>
</dbReference>
<name>A0A388KQ92_CHABU</name>
<evidence type="ECO:0000313" key="6">
    <source>
        <dbReference type="EMBL" id="GBG72219.1"/>
    </source>
</evidence>
<dbReference type="CDD" id="cd12254">
    <property type="entry name" value="RRM_hnRNPH_ESRPs_RBM12_like"/>
    <property type="match status" value="2"/>
</dbReference>
<feature type="domain" description="RRM" evidence="5">
    <location>
        <begin position="31"/>
        <end position="105"/>
    </location>
</feature>
<feature type="region of interest" description="Disordered" evidence="4">
    <location>
        <begin position="116"/>
        <end position="150"/>
    </location>
</feature>
<evidence type="ECO:0000256" key="2">
    <source>
        <dbReference type="ARBA" id="ARBA00022884"/>
    </source>
</evidence>
<gene>
    <name evidence="6" type="ORF">CBR_g11151</name>
</gene>
<evidence type="ECO:0000256" key="1">
    <source>
        <dbReference type="ARBA" id="ARBA00022737"/>
    </source>
</evidence>
<dbReference type="Proteomes" id="UP000265515">
    <property type="component" value="Unassembled WGS sequence"/>
</dbReference>
<dbReference type="OMA" id="PMGRRYI"/>
<dbReference type="PROSITE" id="PS50102">
    <property type="entry name" value="RRM"/>
    <property type="match status" value="2"/>
</dbReference>
<evidence type="ECO:0000256" key="3">
    <source>
        <dbReference type="PROSITE-ProRule" id="PRU00176"/>
    </source>
</evidence>
<dbReference type="InterPro" id="IPR050666">
    <property type="entry name" value="ESRP"/>
</dbReference>
<dbReference type="InterPro" id="IPR000504">
    <property type="entry name" value="RRM_dom"/>
</dbReference>
<dbReference type="Gramene" id="GBG72219">
    <property type="protein sequence ID" value="GBG72219"/>
    <property type="gene ID" value="CBR_g11151"/>
</dbReference>
<evidence type="ECO:0000256" key="4">
    <source>
        <dbReference type="SAM" id="MobiDB-lite"/>
    </source>
</evidence>
<evidence type="ECO:0000313" key="7">
    <source>
        <dbReference type="Proteomes" id="UP000265515"/>
    </source>
</evidence>
<keyword evidence="1" id="KW-0677">Repeat</keyword>
<dbReference type="AlphaFoldDB" id="A0A388KQ92"/>
<keyword evidence="2 3" id="KW-0694">RNA-binding</keyword>
<protein>
    <recommendedName>
        <fullName evidence="5">RRM domain-containing protein</fullName>
    </recommendedName>
</protein>
<dbReference type="InterPro" id="IPR012677">
    <property type="entry name" value="Nucleotide-bd_a/b_plait_sf"/>
</dbReference>
<sequence>MDPGTFFSPQGMGMGYQPQLAASFFAPRTFPVVKLRGLPFNCNENDVIDFFAGLDVVDVLLSHKGGRFSGEAFVVFGAPMQVDFALQRNRQNMGRRYIEVFRSKKTDYYSAVAAEVSESQSENHHPSAAPGTLPVGAVSSRPPGPDKEQMEHTGVLKLRGLPFSASKRDIMNFFQDFSLVEDNIHIVLHSDGRATGEAYVEFSGPEVSKSAMCKDRMMLGNRYLELFPSSREEATRDATRDATRTKM</sequence>
<dbReference type="SUPFAM" id="SSF54928">
    <property type="entry name" value="RNA-binding domain, RBD"/>
    <property type="match status" value="2"/>
</dbReference>
<reference evidence="6 7" key="1">
    <citation type="journal article" date="2018" name="Cell">
        <title>The Chara Genome: Secondary Complexity and Implications for Plant Terrestrialization.</title>
        <authorList>
            <person name="Nishiyama T."/>
            <person name="Sakayama H."/>
            <person name="Vries J.D."/>
            <person name="Buschmann H."/>
            <person name="Saint-Marcoux D."/>
            <person name="Ullrich K.K."/>
            <person name="Haas F.B."/>
            <person name="Vanderstraeten L."/>
            <person name="Becker D."/>
            <person name="Lang D."/>
            <person name="Vosolsobe S."/>
            <person name="Rombauts S."/>
            <person name="Wilhelmsson P.K.I."/>
            <person name="Janitza P."/>
            <person name="Kern R."/>
            <person name="Heyl A."/>
            <person name="Rumpler F."/>
            <person name="Villalobos L.I.A.C."/>
            <person name="Clay J.M."/>
            <person name="Skokan R."/>
            <person name="Toyoda A."/>
            <person name="Suzuki Y."/>
            <person name="Kagoshima H."/>
            <person name="Schijlen E."/>
            <person name="Tajeshwar N."/>
            <person name="Catarino B."/>
            <person name="Hetherington A.J."/>
            <person name="Saltykova A."/>
            <person name="Bonnot C."/>
            <person name="Breuninger H."/>
            <person name="Symeonidi A."/>
            <person name="Radhakrishnan G.V."/>
            <person name="Van Nieuwerburgh F."/>
            <person name="Deforce D."/>
            <person name="Chang C."/>
            <person name="Karol K.G."/>
            <person name="Hedrich R."/>
            <person name="Ulvskov P."/>
            <person name="Glockner G."/>
            <person name="Delwiche C.F."/>
            <person name="Petrasek J."/>
            <person name="Van de Peer Y."/>
            <person name="Friml J."/>
            <person name="Beilby M."/>
            <person name="Dolan L."/>
            <person name="Kohara Y."/>
            <person name="Sugano S."/>
            <person name="Fujiyama A."/>
            <person name="Delaux P.-M."/>
            <person name="Quint M."/>
            <person name="TheiBen G."/>
            <person name="Hagemann M."/>
            <person name="Harholt J."/>
            <person name="Dunand C."/>
            <person name="Zachgo S."/>
            <person name="Langdale J."/>
            <person name="Maumus F."/>
            <person name="Straeten D.V.D."/>
            <person name="Gould S.B."/>
            <person name="Rensing S.A."/>
        </authorList>
    </citation>
    <scope>NUCLEOTIDE SEQUENCE [LARGE SCALE GENOMIC DNA]</scope>
    <source>
        <strain evidence="6 7">S276</strain>
    </source>
</reference>
<dbReference type="SMART" id="SM00360">
    <property type="entry name" value="RRM"/>
    <property type="match status" value="2"/>
</dbReference>
<organism evidence="6 7">
    <name type="scientific">Chara braunii</name>
    <name type="common">Braun's stonewort</name>
    <dbReference type="NCBI Taxonomy" id="69332"/>
    <lineage>
        <taxon>Eukaryota</taxon>
        <taxon>Viridiplantae</taxon>
        <taxon>Streptophyta</taxon>
        <taxon>Charophyceae</taxon>
        <taxon>Charales</taxon>
        <taxon>Characeae</taxon>
        <taxon>Chara</taxon>
    </lineage>
</organism>
<keyword evidence="7" id="KW-1185">Reference proteome</keyword>
<evidence type="ECO:0000259" key="5">
    <source>
        <dbReference type="PROSITE" id="PS50102"/>
    </source>
</evidence>
<dbReference type="STRING" id="69332.A0A388KQ92"/>
<dbReference type="GO" id="GO:0003723">
    <property type="term" value="F:RNA binding"/>
    <property type="evidence" value="ECO:0007669"/>
    <property type="project" value="UniProtKB-UniRule"/>
</dbReference>
<feature type="domain" description="RRM" evidence="5">
    <location>
        <begin position="154"/>
        <end position="231"/>
    </location>
</feature>
<dbReference type="EMBL" id="BFEA01000160">
    <property type="protein sequence ID" value="GBG72219.1"/>
    <property type="molecule type" value="Genomic_DNA"/>
</dbReference>
<dbReference type="PANTHER" id="PTHR13976">
    <property type="entry name" value="HETEROGENEOUS NUCLEAR RIBONUCLEOPROTEIN-RELATED"/>
    <property type="match status" value="1"/>
</dbReference>
<proteinExistence type="predicted"/>
<dbReference type="Pfam" id="PF00076">
    <property type="entry name" value="RRM_1"/>
    <property type="match status" value="2"/>
</dbReference>